<dbReference type="Proteomes" id="UP000199062">
    <property type="component" value="Unassembled WGS sequence"/>
</dbReference>
<dbReference type="AlphaFoldDB" id="A0A1I6KZZ2"/>
<name>A0A1I6KZZ2_9EURY</name>
<dbReference type="InterPro" id="IPR029062">
    <property type="entry name" value="Class_I_gatase-like"/>
</dbReference>
<dbReference type="Gene3D" id="3.40.50.880">
    <property type="match status" value="1"/>
</dbReference>
<dbReference type="STRING" id="767519.SAMN05216559_1703"/>
<sequence length="687" mass="76388">MDIGVCYFPEHWPRERWATDVERMAEAGIEYVRMGEFAWNRFEPEPGTYDFEWLETAVDLVADHGMQAVLCTPTATPPKWLTDEYPGIRQEEPDGTPLEFGSRRQYCYNSPDYRRESRRIIGKLAEHFAGHDGVAGWQTDNEFGCHETVRCYCDDCQSAFRDWLRRKYDDVDALNESWGNAFWSQEYRDFSEVDVPGPTPAEGQHHPTRLLDFHRFSSDSVVDYNRLHVEALRGAEADGDDWFITHNFMGDFEPLDAFDVSDDLDFAAWDSYPTLHAQQAPDTPAPESEAGADVQRVGDPDLTALNHALYRGASEGPFWVMENQSGDIRAYPYSAEPAEGMMRLWAHQAAAHGCDVVSYFRWRRCRFGQEQYWGALNNYDGSPDRGVGEAAKAAGEFAELPDLAAPEGEVALLVDYDSMWALHSERHTPDYDYWPHCRAYYRALRRRGVTVDVIPTDRNLDDYSAVVAPSLHLVDEDLAGRLADYAADGGELVLTVRSAAKDEHHKFRDELAPGPLSESLGARVVQHESLAPGVETRVTYGDQSRGDGTDGGEPYAFRTWGEWLDADAADVLGRHDSGPAAGEPAIVRNDHGEGGLTYVGVWPESDLADALVADLLERTAVPAADPLPDGVRLTERDGYTWVTNFGRDPVAVDAGDAAVVVGDATVPGRDLAVVEGPAHDVTVESGD</sequence>
<evidence type="ECO:0000256" key="1">
    <source>
        <dbReference type="ARBA" id="ARBA00001412"/>
    </source>
</evidence>
<dbReference type="GO" id="GO:0004565">
    <property type="term" value="F:beta-galactosidase activity"/>
    <property type="evidence" value="ECO:0007669"/>
    <property type="project" value="UniProtKB-EC"/>
</dbReference>
<organism evidence="10 11">
    <name type="scientific">Halomicrobium zhouii</name>
    <dbReference type="NCBI Taxonomy" id="767519"/>
    <lineage>
        <taxon>Archaea</taxon>
        <taxon>Methanobacteriati</taxon>
        <taxon>Methanobacteriota</taxon>
        <taxon>Stenosarchaea group</taxon>
        <taxon>Halobacteria</taxon>
        <taxon>Halobacteriales</taxon>
        <taxon>Haloarculaceae</taxon>
        <taxon>Halomicrobium</taxon>
    </lineage>
</organism>
<evidence type="ECO:0000256" key="3">
    <source>
        <dbReference type="ARBA" id="ARBA00012756"/>
    </source>
</evidence>
<evidence type="ECO:0000256" key="6">
    <source>
        <dbReference type="ARBA" id="ARBA00022833"/>
    </source>
</evidence>
<protein>
    <recommendedName>
        <fullName evidence="3">beta-galactosidase</fullName>
        <ecNumber evidence="3">3.2.1.23</ecNumber>
    </recommendedName>
</protein>
<dbReference type="InterPro" id="IPR013780">
    <property type="entry name" value="Glyco_hydro_b"/>
</dbReference>
<dbReference type="Pfam" id="PF02449">
    <property type="entry name" value="Glyco_hydro_42"/>
    <property type="match status" value="1"/>
</dbReference>
<keyword evidence="6" id="KW-0862">Zinc</keyword>
<proteinExistence type="inferred from homology"/>
<evidence type="ECO:0000256" key="5">
    <source>
        <dbReference type="ARBA" id="ARBA00022801"/>
    </source>
</evidence>
<dbReference type="InterPro" id="IPR013529">
    <property type="entry name" value="Glyco_hydro_42_N"/>
</dbReference>
<dbReference type="PANTHER" id="PTHR36447">
    <property type="entry name" value="BETA-GALACTOSIDASE GANA"/>
    <property type="match status" value="1"/>
</dbReference>
<dbReference type="Gene3D" id="2.60.40.1180">
    <property type="entry name" value="Golgi alpha-mannosidase II"/>
    <property type="match status" value="1"/>
</dbReference>
<dbReference type="SUPFAM" id="SSF52317">
    <property type="entry name" value="Class I glutamine amidotransferase-like"/>
    <property type="match status" value="1"/>
</dbReference>
<dbReference type="SUPFAM" id="SSF51011">
    <property type="entry name" value="Glycosyl hydrolase domain"/>
    <property type="match status" value="1"/>
</dbReference>
<dbReference type="EMBL" id="FOZK01000002">
    <property type="protein sequence ID" value="SFR96764.1"/>
    <property type="molecule type" value="Genomic_DNA"/>
</dbReference>
<accession>A0A1I6KZZ2</accession>
<dbReference type="GO" id="GO:0009341">
    <property type="term" value="C:beta-galactosidase complex"/>
    <property type="evidence" value="ECO:0007669"/>
    <property type="project" value="InterPro"/>
</dbReference>
<keyword evidence="4" id="KW-0479">Metal-binding</keyword>
<dbReference type="EC" id="3.2.1.23" evidence="3"/>
<dbReference type="PIRSF" id="PIRSF001084">
    <property type="entry name" value="B-galactosidase"/>
    <property type="match status" value="1"/>
</dbReference>
<dbReference type="PANTHER" id="PTHR36447:SF2">
    <property type="entry name" value="BETA-GALACTOSIDASE YESZ"/>
    <property type="match status" value="1"/>
</dbReference>
<dbReference type="GO" id="GO:0046872">
    <property type="term" value="F:metal ion binding"/>
    <property type="evidence" value="ECO:0007669"/>
    <property type="project" value="UniProtKB-KW"/>
</dbReference>
<dbReference type="Gene3D" id="3.20.20.80">
    <property type="entry name" value="Glycosidases"/>
    <property type="match status" value="1"/>
</dbReference>
<dbReference type="RefSeq" id="WP_089815875.1">
    <property type="nucleotide sequence ID" value="NZ_FOZK01000002.1"/>
</dbReference>
<dbReference type="Pfam" id="PF08532">
    <property type="entry name" value="Glyco_hydro_42M"/>
    <property type="match status" value="1"/>
</dbReference>
<reference evidence="10 11" key="1">
    <citation type="submission" date="2016-10" db="EMBL/GenBank/DDBJ databases">
        <authorList>
            <person name="de Groot N.N."/>
        </authorList>
    </citation>
    <scope>NUCLEOTIDE SEQUENCE [LARGE SCALE GENOMIC DNA]</scope>
    <source>
        <strain evidence="10 11">CGMCC 1.10457</strain>
    </source>
</reference>
<comment type="similarity">
    <text evidence="2">Belongs to the glycosyl hydrolase 42 family.</text>
</comment>
<dbReference type="CDD" id="cd03143">
    <property type="entry name" value="A4_beta-galactosidase_middle_domain"/>
    <property type="match status" value="1"/>
</dbReference>
<dbReference type="OrthoDB" id="85141at2157"/>
<evidence type="ECO:0000313" key="10">
    <source>
        <dbReference type="EMBL" id="SFR96764.1"/>
    </source>
</evidence>
<feature type="domain" description="Beta-galactosidase trimerisation" evidence="9">
    <location>
        <begin position="409"/>
        <end position="621"/>
    </location>
</feature>
<evidence type="ECO:0000256" key="7">
    <source>
        <dbReference type="ARBA" id="ARBA00023295"/>
    </source>
</evidence>
<evidence type="ECO:0000259" key="9">
    <source>
        <dbReference type="Pfam" id="PF08532"/>
    </source>
</evidence>
<dbReference type="GO" id="GO:0005975">
    <property type="term" value="P:carbohydrate metabolic process"/>
    <property type="evidence" value="ECO:0007669"/>
    <property type="project" value="InterPro"/>
</dbReference>
<keyword evidence="5" id="KW-0378">Hydrolase</keyword>
<dbReference type="InterPro" id="IPR017853">
    <property type="entry name" value="GH"/>
</dbReference>
<dbReference type="SUPFAM" id="SSF51445">
    <property type="entry name" value="(Trans)glycosidases"/>
    <property type="match status" value="1"/>
</dbReference>
<keyword evidence="7" id="KW-0326">Glycosidase</keyword>
<keyword evidence="11" id="KW-1185">Reference proteome</keyword>
<evidence type="ECO:0000256" key="2">
    <source>
        <dbReference type="ARBA" id="ARBA00005940"/>
    </source>
</evidence>
<evidence type="ECO:0000259" key="8">
    <source>
        <dbReference type="Pfam" id="PF02449"/>
    </source>
</evidence>
<comment type="catalytic activity">
    <reaction evidence="1">
        <text>Hydrolysis of terminal non-reducing beta-D-galactose residues in beta-D-galactosides.</text>
        <dbReference type="EC" id="3.2.1.23"/>
    </reaction>
</comment>
<evidence type="ECO:0000313" key="11">
    <source>
        <dbReference type="Proteomes" id="UP000199062"/>
    </source>
</evidence>
<gene>
    <name evidence="10" type="ORF">SAMN05216559_1703</name>
</gene>
<feature type="domain" description="Glycoside hydrolase family 42 N-terminal" evidence="8">
    <location>
        <begin position="6"/>
        <end position="397"/>
    </location>
</feature>
<dbReference type="InterPro" id="IPR003476">
    <property type="entry name" value="Glyco_hydro_42"/>
</dbReference>
<dbReference type="InterPro" id="IPR013738">
    <property type="entry name" value="Beta_galactosidase_Trimer"/>
</dbReference>
<evidence type="ECO:0000256" key="4">
    <source>
        <dbReference type="ARBA" id="ARBA00022723"/>
    </source>
</evidence>